<proteinExistence type="predicted"/>
<dbReference type="InterPro" id="IPR050237">
    <property type="entry name" value="ATP-dep_AMP-bd_enzyme"/>
</dbReference>
<evidence type="ECO:0000259" key="2">
    <source>
        <dbReference type="Pfam" id="PF00501"/>
    </source>
</evidence>
<dbReference type="Gene3D" id="3.40.50.12780">
    <property type="entry name" value="N-terminal domain of ligase-like"/>
    <property type="match status" value="1"/>
</dbReference>
<dbReference type="InterPro" id="IPR042099">
    <property type="entry name" value="ANL_N_sf"/>
</dbReference>
<dbReference type="Pfam" id="PF13193">
    <property type="entry name" value="AMP-binding_C"/>
    <property type="match status" value="1"/>
</dbReference>
<dbReference type="PANTHER" id="PTHR43767">
    <property type="entry name" value="LONG-CHAIN-FATTY-ACID--COA LIGASE"/>
    <property type="match status" value="1"/>
</dbReference>
<gene>
    <name evidence="4" type="ORF">EV192_1011042</name>
</gene>
<dbReference type="EMBL" id="SLWS01000001">
    <property type="protein sequence ID" value="TCO65254.1"/>
    <property type="molecule type" value="Genomic_DNA"/>
</dbReference>
<reference evidence="4 5" key="1">
    <citation type="submission" date="2019-03" db="EMBL/GenBank/DDBJ databases">
        <title>Genomic Encyclopedia of Type Strains, Phase IV (KMG-IV): sequencing the most valuable type-strain genomes for metagenomic binning, comparative biology and taxonomic classification.</title>
        <authorList>
            <person name="Goeker M."/>
        </authorList>
    </citation>
    <scope>NUCLEOTIDE SEQUENCE [LARGE SCALE GENOMIC DNA]</scope>
    <source>
        <strain evidence="4 5">DSM 45934</strain>
    </source>
</reference>
<evidence type="ECO:0000259" key="3">
    <source>
        <dbReference type="Pfam" id="PF13193"/>
    </source>
</evidence>
<feature type="domain" description="AMP-dependent synthetase/ligase" evidence="2">
    <location>
        <begin position="42"/>
        <end position="244"/>
    </location>
</feature>
<dbReference type="RefSeq" id="WP_132111546.1">
    <property type="nucleotide sequence ID" value="NZ_SLWS01000001.1"/>
</dbReference>
<dbReference type="PROSITE" id="PS00455">
    <property type="entry name" value="AMP_BINDING"/>
    <property type="match status" value="1"/>
</dbReference>
<evidence type="ECO:0000256" key="1">
    <source>
        <dbReference type="SAM" id="MobiDB-lite"/>
    </source>
</evidence>
<evidence type="ECO:0000313" key="4">
    <source>
        <dbReference type="EMBL" id="TCO65254.1"/>
    </source>
</evidence>
<dbReference type="InterPro" id="IPR025110">
    <property type="entry name" value="AMP-bd_C"/>
</dbReference>
<feature type="region of interest" description="Disordered" evidence="1">
    <location>
        <begin position="31"/>
        <end position="51"/>
    </location>
</feature>
<feature type="compositionally biased region" description="Low complexity" evidence="1">
    <location>
        <begin position="31"/>
        <end position="40"/>
    </location>
</feature>
<name>A0A4R2JZ69_9PSEU</name>
<keyword evidence="5" id="KW-1185">Reference proteome</keyword>
<dbReference type="GO" id="GO:0016878">
    <property type="term" value="F:acid-thiol ligase activity"/>
    <property type="evidence" value="ECO:0007669"/>
    <property type="project" value="UniProtKB-ARBA"/>
</dbReference>
<dbReference type="InterPro" id="IPR045851">
    <property type="entry name" value="AMP-bd_C_sf"/>
</dbReference>
<comment type="caution">
    <text evidence="4">The sequence shown here is derived from an EMBL/GenBank/DDBJ whole genome shotgun (WGS) entry which is preliminary data.</text>
</comment>
<feature type="domain" description="AMP-binding enzyme C-terminal" evidence="3">
    <location>
        <begin position="303"/>
        <end position="364"/>
    </location>
</feature>
<dbReference type="SUPFAM" id="SSF56801">
    <property type="entry name" value="Acetyl-CoA synthetase-like"/>
    <property type="match status" value="1"/>
</dbReference>
<protein>
    <submittedName>
        <fullName evidence="4">O-succinylbenzoic acid--CoA ligase</fullName>
    </submittedName>
</protein>
<evidence type="ECO:0000313" key="5">
    <source>
        <dbReference type="Proteomes" id="UP000295680"/>
    </source>
</evidence>
<dbReference type="Pfam" id="PF00501">
    <property type="entry name" value="AMP-binding"/>
    <property type="match status" value="1"/>
</dbReference>
<dbReference type="AlphaFoldDB" id="A0A4R2JZ69"/>
<keyword evidence="4" id="KW-0436">Ligase</keyword>
<sequence length="377" mass="38320">MRSIVVIDPAELWDRLPAALAGSGPALLPGGPADLAGPLGPDEDSPDDPTAVVVATSGSTGEPKGVLLSAGALRASAEATHARLGGPGRWLLATPARYIGGIQVVVRSLLAGSPPVVQDLSTGFRAEDFLAAADQLLASPGRHYTALVPTQLARLVDTPARSALAALDGIVLGGAPMGAELRTAAAGLPVVTAYGMSETASGCVYDGVPLDGVSVRLAEDLLAGSSISTAGRVALSGPVLARGYRNRPDLTAAAFVDGWFVTSDLGQWVDGRLTILGRADDMINTGGVKVPASAVERLLERHVPAACVVGLDDPEWGQIVAAVVVAADADLDALREQVRAELGAPAVPKVLRVVDALPLRGPGKIDKAAVRALLTSL</sequence>
<dbReference type="InterPro" id="IPR000873">
    <property type="entry name" value="AMP-dep_synth/lig_dom"/>
</dbReference>
<dbReference type="OrthoDB" id="9803968at2"/>
<dbReference type="NCBIfam" id="NF005877">
    <property type="entry name" value="PRK07824.1"/>
    <property type="match status" value="1"/>
</dbReference>
<dbReference type="Gene3D" id="3.30.300.30">
    <property type="match status" value="1"/>
</dbReference>
<accession>A0A4R2JZ69</accession>
<dbReference type="PANTHER" id="PTHR43767:SF1">
    <property type="entry name" value="NONRIBOSOMAL PEPTIDE SYNTHASE PES1 (EUROFUNG)-RELATED"/>
    <property type="match status" value="1"/>
</dbReference>
<dbReference type="InterPro" id="IPR020845">
    <property type="entry name" value="AMP-binding_CS"/>
</dbReference>
<dbReference type="Proteomes" id="UP000295680">
    <property type="component" value="Unassembled WGS sequence"/>
</dbReference>
<organism evidence="4 5">
    <name type="scientific">Actinocrispum wychmicini</name>
    <dbReference type="NCBI Taxonomy" id="1213861"/>
    <lineage>
        <taxon>Bacteria</taxon>
        <taxon>Bacillati</taxon>
        <taxon>Actinomycetota</taxon>
        <taxon>Actinomycetes</taxon>
        <taxon>Pseudonocardiales</taxon>
        <taxon>Pseudonocardiaceae</taxon>
        <taxon>Actinocrispum</taxon>
    </lineage>
</organism>